<dbReference type="AlphaFoldDB" id="A0A3N5DPA3"/>
<dbReference type="RefSeq" id="WP_124025109.1">
    <property type="nucleotide sequence ID" value="NZ_RPOH01000073.1"/>
</dbReference>
<gene>
    <name evidence="1" type="ORF">EHN07_16365</name>
</gene>
<accession>A0A3N5DPA3</accession>
<evidence type="ECO:0000313" key="1">
    <source>
        <dbReference type="EMBL" id="RPH22985.1"/>
    </source>
</evidence>
<evidence type="ECO:0000313" key="2">
    <source>
        <dbReference type="Proteomes" id="UP000268615"/>
    </source>
</evidence>
<protein>
    <submittedName>
        <fullName evidence="1">Uncharacterized protein</fullName>
    </submittedName>
</protein>
<organism evidence="1 2">
    <name type="scientific">Buttiauxella warmboldiae</name>
    <dbReference type="NCBI Taxonomy" id="82993"/>
    <lineage>
        <taxon>Bacteria</taxon>
        <taxon>Pseudomonadati</taxon>
        <taxon>Pseudomonadota</taxon>
        <taxon>Gammaproteobacteria</taxon>
        <taxon>Enterobacterales</taxon>
        <taxon>Enterobacteriaceae</taxon>
        <taxon>Buttiauxella</taxon>
    </lineage>
</organism>
<proteinExistence type="predicted"/>
<dbReference type="EMBL" id="RPOH01000073">
    <property type="protein sequence ID" value="RPH22985.1"/>
    <property type="molecule type" value="Genomic_DNA"/>
</dbReference>
<dbReference type="Proteomes" id="UP000268615">
    <property type="component" value="Unassembled WGS sequence"/>
</dbReference>
<name>A0A3N5DPA3_9ENTR</name>
<sequence>MSSFFLGVFKRGAINQQGVDTRHLAWASSQHTVPMIILNAGGKPQGLILAGEFCPRHDSHCR</sequence>
<comment type="caution">
    <text evidence="1">The sequence shown here is derived from an EMBL/GenBank/DDBJ whole genome shotgun (WGS) entry which is preliminary data.</text>
</comment>
<keyword evidence="2" id="KW-1185">Reference proteome</keyword>
<reference evidence="1 2" key="1">
    <citation type="submission" date="2018-11" db="EMBL/GenBank/DDBJ databases">
        <title>Draft genome sequence of Buttiauxella warmboldiae CCUG 35512.</title>
        <authorList>
            <person name="Salva-Serra F."/>
            <person name="Marathe N."/>
            <person name="Moore E."/>
            <person name="Svensson L."/>
            <person name="Engstrom-Jakobsson H."/>
        </authorList>
    </citation>
    <scope>NUCLEOTIDE SEQUENCE [LARGE SCALE GENOMIC DNA]</scope>
    <source>
        <strain evidence="1 2">CCUG 35512</strain>
    </source>
</reference>